<evidence type="ECO:0000256" key="12">
    <source>
        <dbReference type="ARBA" id="ARBA00022840"/>
    </source>
</evidence>
<dbReference type="PANTHER" id="PTHR45339">
    <property type="entry name" value="HYBRID SIGNAL TRANSDUCTION HISTIDINE KINASE J"/>
    <property type="match status" value="1"/>
</dbReference>
<dbReference type="SUPFAM" id="SSF55785">
    <property type="entry name" value="PYP-like sensor domain (PAS domain)"/>
    <property type="match status" value="4"/>
</dbReference>
<dbReference type="STRING" id="1434232.MAIT1_00690"/>
<proteinExistence type="predicted"/>
<dbReference type="Gene3D" id="3.30.565.10">
    <property type="entry name" value="Histidine kinase-like ATPase, C-terminal domain"/>
    <property type="match status" value="1"/>
</dbReference>
<dbReference type="Gene3D" id="3.30.450.20">
    <property type="entry name" value="PAS domain"/>
    <property type="match status" value="4"/>
</dbReference>
<evidence type="ECO:0000259" key="21">
    <source>
        <dbReference type="PROSITE" id="PS50113"/>
    </source>
</evidence>
<evidence type="ECO:0000259" key="20">
    <source>
        <dbReference type="PROSITE" id="PS50112"/>
    </source>
</evidence>
<dbReference type="EC" id="2.7.13.3" evidence="3"/>
<gene>
    <name evidence="22" type="ORF">MAIT1_00690</name>
</gene>
<evidence type="ECO:0000259" key="19">
    <source>
        <dbReference type="PROSITE" id="PS50110"/>
    </source>
</evidence>
<evidence type="ECO:0000256" key="4">
    <source>
        <dbReference type="ARBA" id="ARBA00022475"/>
    </source>
</evidence>
<evidence type="ECO:0000256" key="11">
    <source>
        <dbReference type="ARBA" id="ARBA00022777"/>
    </source>
</evidence>
<dbReference type="PRINTS" id="PR00344">
    <property type="entry name" value="BCTRLSENSOR"/>
</dbReference>
<keyword evidence="7" id="KW-0808">Transferase</keyword>
<dbReference type="Gene3D" id="3.40.50.2300">
    <property type="match status" value="1"/>
</dbReference>
<feature type="modified residue" description="4-aspartylphosphate" evidence="16">
    <location>
        <position position="1017"/>
    </location>
</feature>
<evidence type="ECO:0000256" key="8">
    <source>
        <dbReference type="ARBA" id="ARBA00022692"/>
    </source>
</evidence>
<keyword evidence="9" id="KW-0677">Repeat</keyword>
<dbReference type="Pfam" id="PF08447">
    <property type="entry name" value="PAS_3"/>
    <property type="match status" value="2"/>
</dbReference>
<dbReference type="SUPFAM" id="SSF47384">
    <property type="entry name" value="Homodimeric domain of signal transducing histidine kinase"/>
    <property type="match status" value="1"/>
</dbReference>
<dbReference type="InterPro" id="IPR013656">
    <property type="entry name" value="PAS_4"/>
</dbReference>
<evidence type="ECO:0000256" key="10">
    <source>
        <dbReference type="ARBA" id="ARBA00022741"/>
    </source>
</evidence>
<accession>A0A1Y2K098</accession>
<dbReference type="FunFam" id="1.10.287.130:FF:000002">
    <property type="entry name" value="Two-component osmosensing histidine kinase"/>
    <property type="match status" value="1"/>
</dbReference>
<keyword evidence="5" id="KW-0997">Cell inner membrane</keyword>
<evidence type="ECO:0000259" key="18">
    <source>
        <dbReference type="PROSITE" id="PS50109"/>
    </source>
</evidence>
<dbReference type="Gene3D" id="1.10.287.130">
    <property type="match status" value="1"/>
</dbReference>
<dbReference type="InterPro" id="IPR003661">
    <property type="entry name" value="HisK_dim/P_dom"/>
</dbReference>
<dbReference type="NCBIfam" id="TIGR00229">
    <property type="entry name" value="sensory_box"/>
    <property type="match status" value="1"/>
</dbReference>
<dbReference type="FunFam" id="2.10.70.100:FF:000001">
    <property type="entry name" value="Sensory transduction histidine kinase"/>
    <property type="match status" value="1"/>
</dbReference>
<evidence type="ECO:0000256" key="16">
    <source>
        <dbReference type="PROSITE-ProRule" id="PRU00169"/>
    </source>
</evidence>
<dbReference type="RefSeq" id="WP_085446752.1">
    <property type="nucleotide sequence ID" value="NZ_LVJN01000021.1"/>
</dbReference>
<protein>
    <recommendedName>
        <fullName evidence="3">histidine kinase</fullName>
        <ecNumber evidence="3">2.7.13.3</ecNumber>
    </recommendedName>
</protein>
<keyword evidence="10" id="KW-0547">Nucleotide-binding</keyword>
<comment type="subcellular location">
    <subcellularLocation>
        <location evidence="2">Cell inner membrane</location>
        <topology evidence="2">Multi-pass membrane protein</topology>
    </subcellularLocation>
</comment>
<dbReference type="GO" id="GO:0005524">
    <property type="term" value="F:ATP binding"/>
    <property type="evidence" value="ECO:0007669"/>
    <property type="project" value="UniProtKB-KW"/>
</dbReference>
<feature type="domain" description="PAC" evidence="21">
    <location>
        <begin position="523"/>
        <end position="575"/>
    </location>
</feature>
<keyword evidence="12" id="KW-0067">ATP-binding</keyword>
<reference evidence="22 23" key="1">
    <citation type="journal article" date="2016" name="BMC Genomics">
        <title>Combined genomic and structural analyses of a cultured magnetotactic bacterium reveals its niche adaptation to a dynamic environment.</title>
        <authorList>
            <person name="Araujo A.C."/>
            <person name="Morillo V."/>
            <person name="Cypriano J."/>
            <person name="Teixeira L.C."/>
            <person name="Leao P."/>
            <person name="Lyra S."/>
            <person name="Almeida L.G."/>
            <person name="Bazylinski D.A."/>
            <person name="Vasconcellos A.T."/>
            <person name="Abreu F."/>
            <person name="Lins U."/>
        </authorList>
    </citation>
    <scope>NUCLEOTIDE SEQUENCE [LARGE SCALE GENOMIC DNA]</scope>
    <source>
        <strain evidence="22 23">IT-1</strain>
    </source>
</reference>
<dbReference type="FunFam" id="3.30.565.10:FF:000078">
    <property type="entry name" value="Two-component sensor histidine kinase"/>
    <property type="match status" value="1"/>
</dbReference>
<dbReference type="AlphaFoldDB" id="A0A1Y2K098"/>
<evidence type="ECO:0000313" key="23">
    <source>
        <dbReference type="Proteomes" id="UP000194003"/>
    </source>
</evidence>
<keyword evidence="11 22" id="KW-0418">Kinase</keyword>
<dbReference type="Pfam" id="PF00512">
    <property type="entry name" value="HisKA"/>
    <property type="match status" value="1"/>
</dbReference>
<dbReference type="InterPro" id="IPR005467">
    <property type="entry name" value="His_kinase_dom"/>
</dbReference>
<dbReference type="PROSITE" id="PS50110">
    <property type="entry name" value="RESPONSE_REGULATORY"/>
    <property type="match status" value="1"/>
</dbReference>
<dbReference type="InterPro" id="IPR000700">
    <property type="entry name" value="PAS-assoc_C"/>
</dbReference>
<dbReference type="InterPro" id="IPR035965">
    <property type="entry name" value="PAS-like_dom_sf"/>
</dbReference>
<evidence type="ECO:0000256" key="5">
    <source>
        <dbReference type="ARBA" id="ARBA00022519"/>
    </source>
</evidence>
<dbReference type="GO" id="GO:0005886">
    <property type="term" value="C:plasma membrane"/>
    <property type="evidence" value="ECO:0007669"/>
    <property type="project" value="UniProtKB-SubCell"/>
</dbReference>
<dbReference type="CDD" id="cd00082">
    <property type="entry name" value="HisKA"/>
    <property type="match status" value="1"/>
</dbReference>
<comment type="caution">
    <text evidence="22">The sequence shown here is derived from an EMBL/GenBank/DDBJ whole genome shotgun (WGS) entry which is preliminary data.</text>
</comment>
<dbReference type="PROSITE" id="PS50112">
    <property type="entry name" value="PAS"/>
    <property type="match status" value="1"/>
</dbReference>
<comment type="catalytic activity">
    <reaction evidence="1">
        <text>ATP + protein L-histidine = ADP + protein N-phospho-L-histidine.</text>
        <dbReference type="EC" id="2.7.13.3"/>
    </reaction>
</comment>
<dbReference type="InterPro" id="IPR001789">
    <property type="entry name" value="Sig_transdc_resp-reg_receiver"/>
</dbReference>
<evidence type="ECO:0000256" key="14">
    <source>
        <dbReference type="ARBA" id="ARBA00023012"/>
    </source>
</evidence>
<name>A0A1Y2K098_9PROT</name>
<dbReference type="OrthoDB" id="9796100at2"/>
<dbReference type="InterPro" id="IPR036097">
    <property type="entry name" value="HisK_dim/P_sf"/>
</dbReference>
<dbReference type="InterPro" id="IPR001610">
    <property type="entry name" value="PAC"/>
</dbReference>
<dbReference type="SUPFAM" id="SSF52172">
    <property type="entry name" value="CheY-like"/>
    <property type="match status" value="1"/>
</dbReference>
<keyword evidence="23" id="KW-1185">Reference proteome</keyword>
<dbReference type="SMART" id="SM00387">
    <property type="entry name" value="HATPase_c"/>
    <property type="match status" value="1"/>
</dbReference>
<dbReference type="InterPro" id="IPR003594">
    <property type="entry name" value="HATPase_dom"/>
</dbReference>
<dbReference type="CDD" id="cd16922">
    <property type="entry name" value="HATPase_EvgS-ArcB-TorS-like"/>
    <property type="match status" value="1"/>
</dbReference>
<keyword evidence="15 17" id="KW-0472">Membrane</keyword>
<evidence type="ECO:0000256" key="7">
    <source>
        <dbReference type="ARBA" id="ARBA00022679"/>
    </source>
</evidence>
<dbReference type="PROSITE" id="PS50109">
    <property type="entry name" value="HIS_KIN"/>
    <property type="match status" value="1"/>
</dbReference>
<keyword evidence="4" id="KW-1003">Cell membrane</keyword>
<dbReference type="SMART" id="SM00388">
    <property type="entry name" value="HisKA"/>
    <property type="match status" value="1"/>
</dbReference>
<dbReference type="PANTHER" id="PTHR45339:SF1">
    <property type="entry name" value="HYBRID SIGNAL TRANSDUCTION HISTIDINE KINASE J"/>
    <property type="match status" value="1"/>
</dbReference>
<evidence type="ECO:0000256" key="6">
    <source>
        <dbReference type="ARBA" id="ARBA00022553"/>
    </source>
</evidence>
<organism evidence="22 23">
    <name type="scientific">Magnetofaba australis IT-1</name>
    <dbReference type="NCBI Taxonomy" id="1434232"/>
    <lineage>
        <taxon>Bacteria</taxon>
        <taxon>Pseudomonadati</taxon>
        <taxon>Pseudomonadota</taxon>
        <taxon>Magnetococcia</taxon>
        <taxon>Magnetococcales</taxon>
        <taxon>Magnetococcaceae</taxon>
        <taxon>Magnetofaba</taxon>
    </lineage>
</organism>
<feature type="domain" description="Response regulatory" evidence="19">
    <location>
        <begin position="968"/>
        <end position="1087"/>
    </location>
</feature>
<evidence type="ECO:0000256" key="3">
    <source>
        <dbReference type="ARBA" id="ARBA00012438"/>
    </source>
</evidence>
<evidence type="ECO:0000256" key="17">
    <source>
        <dbReference type="SAM" id="Phobius"/>
    </source>
</evidence>
<dbReference type="Proteomes" id="UP000194003">
    <property type="component" value="Unassembled WGS sequence"/>
</dbReference>
<keyword evidence="14" id="KW-0902">Two-component regulatory system</keyword>
<evidence type="ECO:0000256" key="9">
    <source>
        <dbReference type="ARBA" id="ARBA00022737"/>
    </source>
</evidence>
<feature type="domain" description="PAS" evidence="20">
    <location>
        <begin position="447"/>
        <end position="519"/>
    </location>
</feature>
<evidence type="ECO:0000256" key="1">
    <source>
        <dbReference type="ARBA" id="ARBA00000085"/>
    </source>
</evidence>
<dbReference type="InterPro" id="IPR036890">
    <property type="entry name" value="HATPase_C_sf"/>
</dbReference>
<keyword evidence="8 17" id="KW-0812">Transmembrane</keyword>
<dbReference type="SMART" id="SM00086">
    <property type="entry name" value="PAC"/>
    <property type="match status" value="2"/>
</dbReference>
<feature type="domain" description="PAC" evidence="21">
    <location>
        <begin position="650"/>
        <end position="702"/>
    </location>
</feature>
<evidence type="ECO:0000256" key="15">
    <source>
        <dbReference type="ARBA" id="ARBA00023136"/>
    </source>
</evidence>
<dbReference type="PROSITE" id="PS50113">
    <property type="entry name" value="PAC"/>
    <property type="match status" value="2"/>
</dbReference>
<dbReference type="SUPFAM" id="SSF55874">
    <property type="entry name" value="ATPase domain of HSP90 chaperone/DNA topoisomerase II/histidine kinase"/>
    <property type="match status" value="1"/>
</dbReference>
<dbReference type="EMBL" id="LVJN01000021">
    <property type="protein sequence ID" value="OSM00224.1"/>
    <property type="molecule type" value="Genomic_DNA"/>
</dbReference>
<dbReference type="SMART" id="SM00091">
    <property type="entry name" value="PAS"/>
    <property type="match status" value="4"/>
</dbReference>
<dbReference type="CDD" id="cd17546">
    <property type="entry name" value="REC_hyHK_CKI1_RcsC-like"/>
    <property type="match status" value="1"/>
</dbReference>
<dbReference type="Pfam" id="PF02518">
    <property type="entry name" value="HATPase_c"/>
    <property type="match status" value="1"/>
</dbReference>
<evidence type="ECO:0000256" key="2">
    <source>
        <dbReference type="ARBA" id="ARBA00004429"/>
    </source>
</evidence>
<dbReference type="InterPro" id="IPR011006">
    <property type="entry name" value="CheY-like_superfamily"/>
</dbReference>
<dbReference type="SMART" id="SM00448">
    <property type="entry name" value="REC"/>
    <property type="match status" value="1"/>
</dbReference>
<dbReference type="CDD" id="cd00130">
    <property type="entry name" value="PAS"/>
    <property type="match status" value="3"/>
</dbReference>
<dbReference type="InterPro" id="IPR004358">
    <property type="entry name" value="Sig_transdc_His_kin-like_C"/>
</dbReference>
<feature type="transmembrane region" description="Helical" evidence="17">
    <location>
        <begin position="12"/>
        <end position="33"/>
    </location>
</feature>
<dbReference type="GO" id="GO:0000155">
    <property type="term" value="F:phosphorelay sensor kinase activity"/>
    <property type="evidence" value="ECO:0007669"/>
    <property type="project" value="InterPro"/>
</dbReference>
<sequence>MAATSDSQRRNRLIAAFILVVTLFLVAQTAVVVEQQRRTLMKTSHHHMQSELELVAQTIKEAALRHDLAQVYLLLELWGQKQPQVASVTARAVNGAMLGQFKRPTDPDAPIQRHFASVKVDDEPIVFLTLEHNGQQLAHEALKLALTTALSEGVFMALLGAALWLLIHAVGIRPMEREILARKRIEQALKVSQENLTLAQKIAHMGSWEWDPERHTLHWSDEMRRMLGVERQPSINSVICLLEYCREPDRARLDQRLSGLIAGVRDSFHLEHAIWTTRGERLFVEHRAERWRSNVDGGVVIRGVLLNVTNSALLRESLRASEQKYRNLFASMSSGVAVYEVVDDGDDFIFRDLNAAGERFSQVTLDEVVGKRLTELFPGVREMGLLDTLKEVWITGQPKHHPLTHYQDNRVHQWVENYVFKLDDGQVVAVYDDVTEMKQAQHSLKKSEERFALAIRGSADGLWDWDIIHNDVYLSPRWKEMLGYADDELENHIDTWRNLVHPDDMPQVEQVLEQLFTGQECAYQCEFRMRHKSERYIDILARGLLKRDADGQPERMVGTHTDLTERKRNVRALADSNQRLKLATQAGGIGVWEWDVRSGVISWDQRMREIYQLTETGKQLNHAWRNAVHPDDRHDLAQRLKQCLHGGLEFAGEFRILWPNGGERTVSAAAVVERDAEGQPLRMIGVNWDITRQKTQERIIMDAVRQAEKANRAKTEFLAHMSHEIRTPLNSVIGMAELLADGTNLTAEQNQQLRVINRAGNNLLAIINDVLDLSKIEAGELVLEQSDFSVRALVHGVVEILARQAQNKGVTLTCEIAKQTPDHAHGDAQRLRQVLLNLLGNAVKFTEKGGVSVRAEPAPESPGWLTLHVIDNGIGIAAEHLESIFTPFTQADISTTRRFGGTGLGLSICRQLVSLMGGRIEVQSVMGEGSQFSVTLPVLLSKTPATHAEPSEPGQAHPMAAQTHTGLNILVADDSEDNLLLAQTLLRRAGHQCICVASGDEAVNWSAQQPFDLILMDIQMPGMDGYEATQQIRLREQRNALPHTPIIALTAFAMKEDRVRALAAGCDLHLTKPIRRNQLLEAINQALDAEHSPEGDSD</sequence>
<evidence type="ECO:0000313" key="22">
    <source>
        <dbReference type="EMBL" id="OSM00224.1"/>
    </source>
</evidence>
<dbReference type="Pfam" id="PF08448">
    <property type="entry name" value="PAS_4"/>
    <property type="match status" value="1"/>
</dbReference>
<dbReference type="Pfam" id="PF00072">
    <property type="entry name" value="Response_reg"/>
    <property type="match status" value="1"/>
</dbReference>
<keyword evidence="6 16" id="KW-0597">Phosphoprotein</keyword>
<keyword evidence="13 17" id="KW-1133">Transmembrane helix</keyword>
<evidence type="ECO:0000256" key="13">
    <source>
        <dbReference type="ARBA" id="ARBA00022989"/>
    </source>
</evidence>
<feature type="domain" description="Histidine kinase" evidence="18">
    <location>
        <begin position="720"/>
        <end position="940"/>
    </location>
</feature>
<dbReference type="InterPro" id="IPR013655">
    <property type="entry name" value="PAS_fold_3"/>
</dbReference>
<dbReference type="InterPro" id="IPR000014">
    <property type="entry name" value="PAS"/>
</dbReference>
<dbReference type="Gene3D" id="2.10.70.100">
    <property type="match status" value="1"/>
</dbReference>